<gene>
    <name evidence="2" type="ORF">KSP39_PZI005905</name>
</gene>
<evidence type="ECO:0000313" key="2">
    <source>
        <dbReference type="EMBL" id="KAK8948406.1"/>
    </source>
</evidence>
<keyword evidence="1" id="KW-0472">Membrane</keyword>
<dbReference type="EMBL" id="JBBWWQ010000004">
    <property type="protein sequence ID" value="KAK8948406.1"/>
    <property type="molecule type" value="Genomic_DNA"/>
</dbReference>
<sequence length="110" mass="12321">MRTISLFSRKPPPSRVTRCGLFLIRIVLGPDKASMPQNLLCSLIMLPHSGRKLGLPASLASPGLRSLPIWESNWPFESFTKRTMRSSFVRLTHTFNLGVLAISPLWGGRF</sequence>
<comment type="caution">
    <text evidence="2">The sequence shown here is derived from an EMBL/GenBank/DDBJ whole genome shotgun (WGS) entry which is preliminary data.</text>
</comment>
<evidence type="ECO:0000256" key="1">
    <source>
        <dbReference type="SAM" id="Phobius"/>
    </source>
</evidence>
<keyword evidence="3" id="KW-1185">Reference proteome</keyword>
<accession>A0AAP0GAB7</accession>
<feature type="transmembrane region" description="Helical" evidence="1">
    <location>
        <begin position="88"/>
        <end position="107"/>
    </location>
</feature>
<keyword evidence="1" id="KW-1133">Transmembrane helix</keyword>
<evidence type="ECO:0000313" key="3">
    <source>
        <dbReference type="Proteomes" id="UP001418222"/>
    </source>
</evidence>
<dbReference type="Proteomes" id="UP001418222">
    <property type="component" value="Unassembled WGS sequence"/>
</dbReference>
<reference evidence="2 3" key="1">
    <citation type="journal article" date="2022" name="Nat. Plants">
        <title>Genomes of leafy and leafless Platanthera orchids illuminate the evolution of mycoheterotrophy.</title>
        <authorList>
            <person name="Li M.H."/>
            <person name="Liu K.W."/>
            <person name="Li Z."/>
            <person name="Lu H.C."/>
            <person name="Ye Q.L."/>
            <person name="Zhang D."/>
            <person name="Wang J.Y."/>
            <person name="Li Y.F."/>
            <person name="Zhong Z.M."/>
            <person name="Liu X."/>
            <person name="Yu X."/>
            <person name="Liu D.K."/>
            <person name="Tu X.D."/>
            <person name="Liu B."/>
            <person name="Hao Y."/>
            <person name="Liao X.Y."/>
            <person name="Jiang Y.T."/>
            <person name="Sun W.H."/>
            <person name="Chen J."/>
            <person name="Chen Y.Q."/>
            <person name="Ai Y."/>
            <person name="Zhai J.W."/>
            <person name="Wu S.S."/>
            <person name="Zhou Z."/>
            <person name="Hsiao Y.Y."/>
            <person name="Wu W.L."/>
            <person name="Chen Y.Y."/>
            <person name="Lin Y.F."/>
            <person name="Hsu J.L."/>
            <person name="Li C.Y."/>
            <person name="Wang Z.W."/>
            <person name="Zhao X."/>
            <person name="Zhong W.Y."/>
            <person name="Ma X.K."/>
            <person name="Ma L."/>
            <person name="Huang J."/>
            <person name="Chen G.Z."/>
            <person name="Huang M.Z."/>
            <person name="Huang L."/>
            <person name="Peng D.H."/>
            <person name="Luo Y.B."/>
            <person name="Zou S.Q."/>
            <person name="Chen S.P."/>
            <person name="Lan S."/>
            <person name="Tsai W.C."/>
            <person name="Van de Peer Y."/>
            <person name="Liu Z.J."/>
        </authorList>
    </citation>
    <scope>NUCLEOTIDE SEQUENCE [LARGE SCALE GENOMIC DNA]</scope>
    <source>
        <strain evidence="2">Lor287</strain>
    </source>
</reference>
<organism evidence="2 3">
    <name type="scientific">Platanthera zijinensis</name>
    <dbReference type="NCBI Taxonomy" id="2320716"/>
    <lineage>
        <taxon>Eukaryota</taxon>
        <taxon>Viridiplantae</taxon>
        <taxon>Streptophyta</taxon>
        <taxon>Embryophyta</taxon>
        <taxon>Tracheophyta</taxon>
        <taxon>Spermatophyta</taxon>
        <taxon>Magnoliopsida</taxon>
        <taxon>Liliopsida</taxon>
        <taxon>Asparagales</taxon>
        <taxon>Orchidaceae</taxon>
        <taxon>Orchidoideae</taxon>
        <taxon>Orchideae</taxon>
        <taxon>Orchidinae</taxon>
        <taxon>Platanthera</taxon>
    </lineage>
</organism>
<protein>
    <submittedName>
        <fullName evidence="2">Uncharacterized protein</fullName>
    </submittedName>
</protein>
<proteinExistence type="predicted"/>
<name>A0AAP0GAB7_9ASPA</name>
<dbReference type="AlphaFoldDB" id="A0AAP0GAB7"/>
<keyword evidence="1" id="KW-0812">Transmembrane</keyword>